<dbReference type="SUPFAM" id="SSF51735">
    <property type="entry name" value="NAD(P)-binding Rossmann-fold domains"/>
    <property type="match status" value="1"/>
</dbReference>
<dbReference type="STRING" id="455432.AWN90_33085"/>
<dbReference type="Gene3D" id="3.40.50.720">
    <property type="entry name" value="NAD(P)-binding Rossmann-like Domain"/>
    <property type="match status" value="1"/>
</dbReference>
<evidence type="ECO:0000313" key="3">
    <source>
        <dbReference type="Proteomes" id="UP000076512"/>
    </source>
</evidence>
<feature type="domain" description="NAD-dependent epimerase/dehydratase" evidence="1">
    <location>
        <begin position="6"/>
        <end position="230"/>
    </location>
</feature>
<dbReference type="GO" id="GO:0005737">
    <property type="term" value="C:cytoplasm"/>
    <property type="evidence" value="ECO:0007669"/>
    <property type="project" value="TreeGrafter"/>
</dbReference>
<dbReference type="InterPro" id="IPR001509">
    <property type="entry name" value="Epimerase_deHydtase"/>
</dbReference>
<dbReference type="InterPro" id="IPR051783">
    <property type="entry name" value="NAD(P)-dependent_oxidoreduct"/>
</dbReference>
<dbReference type="RefSeq" id="WP_067590873.1">
    <property type="nucleotide sequence ID" value="NZ_JABMCZ010000001.1"/>
</dbReference>
<gene>
    <name evidence="2" type="ORF">AWN90_33085</name>
</gene>
<protein>
    <recommendedName>
        <fullName evidence="1">NAD-dependent epimerase/dehydratase domain-containing protein</fullName>
    </recommendedName>
</protein>
<dbReference type="PANTHER" id="PTHR48079">
    <property type="entry name" value="PROTEIN YEEZ"/>
    <property type="match status" value="1"/>
</dbReference>
<keyword evidence="3" id="KW-1185">Reference proteome</keyword>
<proteinExistence type="predicted"/>
<dbReference type="EMBL" id="LWGR01000007">
    <property type="protein sequence ID" value="KZM73467.1"/>
    <property type="molecule type" value="Genomic_DNA"/>
</dbReference>
<name>A0A164MLG5_9NOCA</name>
<accession>A0A164MLG5</accession>
<dbReference type="OrthoDB" id="5491199at2"/>
<evidence type="ECO:0000313" key="2">
    <source>
        <dbReference type="EMBL" id="KZM73467.1"/>
    </source>
</evidence>
<dbReference type="Pfam" id="PF01370">
    <property type="entry name" value="Epimerase"/>
    <property type="match status" value="1"/>
</dbReference>
<reference evidence="2 3" key="1">
    <citation type="submission" date="2016-04" db="EMBL/GenBank/DDBJ databases">
        <authorList>
            <person name="Evans L.H."/>
            <person name="Alamgir A."/>
            <person name="Owens N."/>
            <person name="Weber N.D."/>
            <person name="Virtaneva K."/>
            <person name="Barbian K."/>
            <person name="Babar A."/>
            <person name="Rosenke K."/>
        </authorList>
    </citation>
    <scope>NUCLEOTIDE SEQUENCE [LARGE SCALE GENOMIC DNA]</scope>
    <source>
        <strain evidence="2 3">IFM 0406</strain>
    </source>
</reference>
<sequence length="330" mass="35328">MSTATLVTGATGCLGAALTRALLDDGDRVVVLAQPGAGPGGLRDLLDHLEFRAGDVTDPEALTTAMHGIDRVYHLAGIAVPLNSVADRMWQVNTVGSYTVARVAAAAGVRRMVHVSSSAAIGYPPDHTIADETFDTRNSVADTAYGTTKRWGERLVLDAATDDFEVVVVNPAAVYAPGGDPRWGWLRLVHAARRGLLRAAPTGGTAVCAVRDFVDGTRKAMRHGRSGRRYILNSANLGYREIGAALSIALGRHHRIREVPAPALRAVARVNAGVARLRTDPLRSSLLVPENVDLMTRRLYYSQRRAVTELGMTQTPVDQLFRDLIGTGAP</sequence>
<dbReference type="InterPro" id="IPR036291">
    <property type="entry name" value="NAD(P)-bd_dom_sf"/>
</dbReference>
<evidence type="ECO:0000259" key="1">
    <source>
        <dbReference type="Pfam" id="PF01370"/>
    </source>
</evidence>
<dbReference type="GO" id="GO:0004029">
    <property type="term" value="F:aldehyde dehydrogenase (NAD+) activity"/>
    <property type="evidence" value="ECO:0007669"/>
    <property type="project" value="TreeGrafter"/>
</dbReference>
<dbReference type="Proteomes" id="UP000076512">
    <property type="component" value="Unassembled WGS sequence"/>
</dbReference>
<organism evidence="2 3">
    <name type="scientific">Nocardia terpenica</name>
    <dbReference type="NCBI Taxonomy" id="455432"/>
    <lineage>
        <taxon>Bacteria</taxon>
        <taxon>Bacillati</taxon>
        <taxon>Actinomycetota</taxon>
        <taxon>Actinomycetes</taxon>
        <taxon>Mycobacteriales</taxon>
        <taxon>Nocardiaceae</taxon>
        <taxon>Nocardia</taxon>
    </lineage>
</organism>
<dbReference type="AlphaFoldDB" id="A0A164MLG5"/>
<comment type="caution">
    <text evidence="2">The sequence shown here is derived from an EMBL/GenBank/DDBJ whole genome shotgun (WGS) entry which is preliminary data.</text>
</comment>
<dbReference type="PANTHER" id="PTHR48079:SF6">
    <property type="entry name" value="NAD(P)-BINDING DOMAIN-CONTAINING PROTEIN-RELATED"/>
    <property type="match status" value="1"/>
</dbReference>